<evidence type="ECO:0000313" key="2">
    <source>
        <dbReference type="Proteomes" id="UP000824120"/>
    </source>
</evidence>
<evidence type="ECO:0000313" key="1">
    <source>
        <dbReference type="EMBL" id="KAG5610713.1"/>
    </source>
</evidence>
<proteinExistence type="predicted"/>
<organism evidence="1 2">
    <name type="scientific">Solanum commersonii</name>
    <name type="common">Commerson's wild potato</name>
    <name type="synonym">Commerson's nightshade</name>
    <dbReference type="NCBI Taxonomy" id="4109"/>
    <lineage>
        <taxon>Eukaryota</taxon>
        <taxon>Viridiplantae</taxon>
        <taxon>Streptophyta</taxon>
        <taxon>Embryophyta</taxon>
        <taxon>Tracheophyta</taxon>
        <taxon>Spermatophyta</taxon>
        <taxon>Magnoliopsida</taxon>
        <taxon>eudicotyledons</taxon>
        <taxon>Gunneridae</taxon>
        <taxon>Pentapetalae</taxon>
        <taxon>asterids</taxon>
        <taxon>lamiids</taxon>
        <taxon>Solanales</taxon>
        <taxon>Solanaceae</taxon>
        <taxon>Solanoideae</taxon>
        <taxon>Solaneae</taxon>
        <taxon>Solanum</taxon>
    </lineage>
</organism>
<gene>
    <name evidence="1" type="ORF">H5410_021994</name>
</gene>
<keyword evidence="2" id="KW-1185">Reference proteome</keyword>
<comment type="caution">
    <text evidence="1">The sequence shown here is derived from an EMBL/GenBank/DDBJ whole genome shotgun (WGS) entry which is preliminary data.</text>
</comment>
<accession>A0A9J5ZCX6</accession>
<protein>
    <submittedName>
        <fullName evidence="1">Uncharacterized protein</fullName>
    </submittedName>
</protein>
<dbReference type="AlphaFoldDB" id="A0A9J5ZCX6"/>
<sequence length="108" mass="12793">MCIPKEEGRLGFRSLHIVNMFYLQNYGEISGHPHHYGAITWATSTAKRHIPQFQGVLARRIFWFDNWTKQVALYYTEGESARDEEIKVKQFIEEGSWNKRKLRDCLSE</sequence>
<dbReference type="OrthoDB" id="1301749at2759"/>
<dbReference type="Proteomes" id="UP000824120">
    <property type="component" value="Chromosome 4"/>
</dbReference>
<dbReference type="EMBL" id="JACXVP010000004">
    <property type="protein sequence ID" value="KAG5610713.1"/>
    <property type="molecule type" value="Genomic_DNA"/>
</dbReference>
<reference evidence="1 2" key="1">
    <citation type="submission" date="2020-09" db="EMBL/GenBank/DDBJ databases">
        <title>De no assembly of potato wild relative species, Solanum commersonii.</title>
        <authorList>
            <person name="Cho K."/>
        </authorList>
    </citation>
    <scope>NUCLEOTIDE SEQUENCE [LARGE SCALE GENOMIC DNA]</scope>
    <source>
        <strain evidence="1">LZ3.2</strain>
        <tissue evidence="1">Leaf</tissue>
    </source>
</reference>
<name>A0A9J5ZCX6_SOLCO</name>